<accession>A0ABV0Y1D3</accession>
<feature type="compositionally biased region" description="Polar residues" evidence="2">
    <location>
        <begin position="1095"/>
        <end position="1108"/>
    </location>
</feature>
<feature type="coiled-coil region" evidence="1">
    <location>
        <begin position="997"/>
        <end position="1024"/>
    </location>
</feature>
<feature type="compositionally biased region" description="Acidic residues" evidence="2">
    <location>
        <begin position="131"/>
        <end position="143"/>
    </location>
</feature>
<feature type="region of interest" description="Disordered" evidence="2">
    <location>
        <begin position="607"/>
        <end position="638"/>
    </location>
</feature>
<dbReference type="Gene3D" id="1.20.58.900">
    <property type="match status" value="1"/>
</dbReference>
<dbReference type="SMART" id="SM00593">
    <property type="entry name" value="RUN"/>
    <property type="match status" value="1"/>
</dbReference>
<evidence type="ECO:0000313" key="4">
    <source>
        <dbReference type="EMBL" id="MEQ2287575.1"/>
    </source>
</evidence>
<feature type="region of interest" description="Disordered" evidence="2">
    <location>
        <begin position="75"/>
        <end position="112"/>
    </location>
</feature>
<dbReference type="InterPro" id="IPR004012">
    <property type="entry name" value="Run_dom"/>
</dbReference>
<feature type="region of interest" description="Disordered" evidence="2">
    <location>
        <begin position="1087"/>
        <end position="1108"/>
    </location>
</feature>
<sequence>MIGASSLSGHTLIACHFPVVQLPTWQLPVQTLCSSAKRPSRLCSSGLTRAVSLPEQDTLAGEHCFTGGRRPFSSSYNSLREDRVEEEGSSDSSGRYDSNSSPEDTGCSTKAEKCGAGTTLRLHNSFLPNPELDEEEEDEDSDGDNLHKYHEDSSFVLHGNSNWSLNNGVTDTLLHEDLDSEWINEGLILGLGRDQDWLTNQMDSLQPRCQGCPVSRSGITLLSCLEQDSEKLQENIYREHKCSPELLNNIHTEDGSDSSCNSSDGILVNFSTIYNKSNNPATPQDFSSPAADPCQSSEGSVFLNLQPVPQQAQIEEAVPTQSGLDSNCNLHSLEPVAPCLSSLEVTDLAACIQNQDTLAMGTNQKYYKLVTCDLSSHSPSPAWSSLTSCLEGPDRSSSILPSLDSKEEGTSKENMEASDHQVATTSTDVAPYRKQHLQGTQSFSHTPCSLCHSQSSLHSSKCQETGAESTQPSVIQDREYNDADATEMGVWSFDTEVVRYSKVRRPTSLPIQPFVLLSIEKPQFLPQQHLGSLLEQCQNQKSCKPANSQNSLKFKEKRSQCLSELQSSPMESQCPIFLEAASSSDTCSTCTPSPKCFSSRHMWSQRSQSTSHETSLQAMVESQEKTSLHSGPTNNEPNLVWLPIYQDLTLQSEPNQVTPEPKNTNETLENNAFYSEPSHMLPITPESHDTNIRVSLSPSKTSRPQLKLQQDHHLTAAARLSSLSSFLSSGLCPKQTGEPARLRPKPTQRQHSQSLILSDRPPTEFCLLLDASYESMSISHLQRKGLLRAVSSAVDLIMAHFGSSRDPEEKMRLGNSSYSPTIAGLVLEHLCPAIQNILEDGLRDHKLDFIIGQRRNQSWSVVEISTRIGPSTKVLYSLVSKIKRCPQLTSHCMRLRAFLMGLLNLRALEFWLSHLQSQKDVVTTYYHPWGFLFMSLSSCQPLFQELLLLLQPLSVLPFDLNLLLEPRLLYDRQLCSEEHNALPPQPCSALLATSWPKLQADRKVEEIRRNRQTHQREKKFLRSQSSSCFNPDYGAMQTNRSPFLDSVPDLLPKKPDFVHSVAKAVNFSIDHRSTLFQTCVDGRKNEREVEKDCGGQNTTTSTQGESSSLSGLRWAKLFGAAGAGASTKAWKSSQPHNEAPKRRLPSQWLHLDKSQIGRLAQSIRSIKLGGAQTGSGS</sequence>
<dbReference type="Pfam" id="PF02759">
    <property type="entry name" value="RUN"/>
    <property type="match status" value="1"/>
</dbReference>
<keyword evidence="1" id="KW-0175">Coiled coil</keyword>
<evidence type="ECO:0000259" key="3">
    <source>
        <dbReference type="PROSITE" id="PS50826"/>
    </source>
</evidence>
<evidence type="ECO:0000256" key="1">
    <source>
        <dbReference type="SAM" id="Coils"/>
    </source>
</evidence>
<organism evidence="4 5">
    <name type="scientific">Ameca splendens</name>
    <dbReference type="NCBI Taxonomy" id="208324"/>
    <lineage>
        <taxon>Eukaryota</taxon>
        <taxon>Metazoa</taxon>
        <taxon>Chordata</taxon>
        <taxon>Craniata</taxon>
        <taxon>Vertebrata</taxon>
        <taxon>Euteleostomi</taxon>
        <taxon>Actinopterygii</taxon>
        <taxon>Neopterygii</taxon>
        <taxon>Teleostei</taxon>
        <taxon>Neoteleostei</taxon>
        <taxon>Acanthomorphata</taxon>
        <taxon>Ovalentaria</taxon>
        <taxon>Atherinomorphae</taxon>
        <taxon>Cyprinodontiformes</taxon>
        <taxon>Goodeidae</taxon>
        <taxon>Ameca</taxon>
    </lineage>
</organism>
<dbReference type="Proteomes" id="UP001469553">
    <property type="component" value="Unassembled WGS sequence"/>
</dbReference>
<reference evidence="4 5" key="1">
    <citation type="submission" date="2021-06" db="EMBL/GenBank/DDBJ databases">
        <authorList>
            <person name="Palmer J.M."/>
        </authorList>
    </citation>
    <scope>NUCLEOTIDE SEQUENCE [LARGE SCALE GENOMIC DNA]</scope>
    <source>
        <strain evidence="4 5">AS_MEX2019</strain>
        <tissue evidence="4">Muscle</tissue>
    </source>
</reference>
<dbReference type="InterPro" id="IPR047343">
    <property type="entry name" value="RUSC1_2"/>
</dbReference>
<proteinExistence type="predicted"/>
<feature type="region of interest" description="Disordered" evidence="2">
    <location>
        <begin position="393"/>
        <end position="431"/>
    </location>
</feature>
<feature type="region of interest" description="Disordered" evidence="2">
    <location>
        <begin position="124"/>
        <end position="148"/>
    </location>
</feature>
<name>A0ABV0Y1D3_9TELE</name>
<dbReference type="PROSITE" id="PS50826">
    <property type="entry name" value="RUN"/>
    <property type="match status" value="1"/>
</dbReference>
<dbReference type="SUPFAM" id="SSF140741">
    <property type="entry name" value="RUN domain-like"/>
    <property type="match status" value="1"/>
</dbReference>
<dbReference type="EMBL" id="JAHRIP010019746">
    <property type="protein sequence ID" value="MEQ2287575.1"/>
    <property type="molecule type" value="Genomic_DNA"/>
</dbReference>
<comment type="caution">
    <text evidence="4">The sequence shown here is derived from an EMBL/GenBank/DDBJ whole genome shotgun (WGS) entry which is preliminary data.</text>
</comment>
<evidence type="ECO:0000313" key="5">
    <source>
        <dbReference type="Proteomes" id="UP001469553"/>
    </source>
</evidence>
<keyword evidence="5" id="KW-1185">Reference proteome</keyword>
<protein>
    <recommendedName>
        <fullName evidence="3">RUN domain-containing protein</fullName>
    </recommendedName>
</protein>
<feature type="region of interest" description="Disordered" evidence="2">
    <location>
        <begin position="1126"/>
        <end position="1147"/>
    </location>
</feature>
<feature type="region of interest" description="Disordered" evidence="2">
    <location>
        <begin position="732"/>
        <end position="754"/>
    </location>
</feature>
<dbReference type="InterPro" id="IPR037213">
    <property type="entry name" value="Run_dom_sf"/>
</dbReference>
<feature type="domain" description="RUN" evidence="3">
    <location>
        <begin position="821"/>
        <end position="965"/>
    </location>
</feature>
<feature type="compositionally biased region" description="Polar residues" evidence="2">
    <location>
        <begin position="607"/>
        <end position="617"/>
    </location>
</feature>
<feature type="compositionally biased region" description="Polar residues" evidence="2">
    <location>
        <begin position="628"/>
        <end position="637"/>
    </location>
</feature>
<dbReference type="PANTHER" id="PTHR15591:SF14">
    <property type="entry name" value="AP-4 COMPLEX ACCESSORY SUBUNIT RUSC2"/>
    <property type="match status" value="1"/>
</dbReference>
<feature type="compositionally biased region" description="Low complexity" evidence="2">
    <location>
        <begin position="90"/>
        <end position="101"/>
    </location>
</feature>
<gene>
    <name evidence="4" type="ORF">AMECASPLE_013999</name>
</gene>
<evidence type="ECO:0000256" key="2">
    <source>
        <dbReference type="SAM" id="MobiDB-lite"/>
    </source>
</evidence>
<feature type="compositionally biased region" description="Basic and acidic residues" evidence="2">
    <location>
        <begin position="404"/>
        <end position="419"/>
    </location>
</feature>
<dbReference type="PANTHER" id="PTHR15591">
    <property type="entry name" value="RUN AND SH3 DOMAIN CONTAINING"/>
    <property type="match status" value="1"/>
</dbReference>